<evidence type="ECO:0000313" key="2">
    <source>
        <dbReference type="Proteomes" id="UP000034407"/>
    </source>
</evidence>
<name>A0A0M3DFY2_9FIRM</name>
<comment type="caution">
    <text evidence="1">The sequence shown here is derived from an EMBL/GenBank/DDBJ whole genome shotgun (WGS) entry which is preliminary data.</text>
</comment>
<protein>
    <submittedName>
        <fullName evidence="1">Uncharacterized protein</fullName>
    </submittedName>
</protein>
<keyword evidence="2" id="KW-1185">Reference proteome</keyword>
<dbReference type="InterPro" id="IPR036457">
    <property type="entry name" value="PPM-type-like_dom_sf"/>
</dbReference>
<sequence>MEIKVCDTLCYQGSAKYNEDIIGFNPFGAWVLDGATGLNNKNLISCKSDANWYVNWWNNYLHKNIHNEMTLKELMFNGVKCISDEYYKKVDKNDIDRLDTPSSSIAVIKFYNNKLEYFLLGDCTFYFKLGNKNYLIKDRTLCVLDKLVYDEMEKLPNLERLTFEEIKNSVMSTIISNRLKKNTKDGYWILDFDENAIDNAINGFIDIKDNIKIMLTSDGFSCISDRYKTIEEENLINEVEKYGAGEIYSRLRNIELEDFSTTKFPRFKVNDDSSCVYLDIDFS</sequence>
<organism evidence="1 2">
    <name type="scientific">Paraclostridium benzoelyticum</name>
    <dbReference type="NCBI Taxonomy" id="1629550"/>
    <lineage>
        <taxon>Bacteria</taxon>
        <taxon>Bacillati</taxon>
        <taxon>Bacillota</taxon>
        <taxon>Clostridia</taxon>
        <taxon>Peptostreptococcales</taxon>
        <taxon>Peptostreptococcaceae</taxon>
        <taxon>Paraclostridium</taxon>
    </lineage>
</organism>
<evidence type="ECO:0000313" key="1">
    <source>
        <dbReference type="EMBL" id="KKY01026.1"/>
    </source>
</evidence>
<dbReference type="OrthoDB" id="1755431at2"/>
<dbReference type="EMBL" id="LBBT01000221">
    <property type="protein sequence ID" value="KKY01026.1"/>
    <property type="molecule type" value="Genomic_DNA"/>
</dbReference>
<accession>A0A0M3DFY2</accession>
<dbReference type="RefSeq" id="WP_046823305.1">
    <property type="nucleotide sequence ID" value="NZ_JBCLWQ010000002.1"/>
</dbReference>
<dbReference type="PATRIC" id="fig|1629550.3.peg.1637"/>
<dbReference type="SUPFAM" id="SSF81606">
    <property type="entry name" value="PP2C-like"/>
    <property type="match status" value="1"/>
</dbReference>
<proteinExistence type="predicted"/>
<dbReference type="AlphaFoldDB" id="A0A0M3DFY2"/>
<reference evidence="1 2" key="1">
    <citation type="submission" date="2015-04" db="EMBL/GenBank/DDBJ databases">
        <title>Microcin producing Clostridium sp. JC272T.</title>
        <authorList>
            <person name="Jyothsna T."/>
            <person name="Sasikala C."/>
            <person name="Ramana C."/>
        </authorList>
    </citation>
    <scope>NUCLEOTIDE SEQUENCE [LARGE SCALE GENOMIC DNA]</scope>
    <source>
        <strain evidence="1 2">JC272</strain>
    </source>
</reference>
<dbReference type="Proteomes" id="UP000034407">
    <property type="component" value="Unassembled WGS sequence"/>
</dbReference>
<gene>
    <name evidence="1" type="ORF">VN21_10920</name>
</gene>